<dbReference type="NCBIfam" id="TIGR02845">
    <property type="entry name" value="spore_V_AD"/>
    <property type="match status" value="1"/>
</dbReference>
<accession>A0A9J6ZAJ4</accession>
<gene>
    <name evidence="1" type="primary">spoVAD</name>
    <name evidence="1" type="ORF">NAG76_14515</name>
</gene>
<evidence type="ECO:0000313" key="2">
    <source>
        <dbReference type="Proteomes" id="UP001056756"/>
    </source>
</evidence>
<organism evidence="1 2">
    <name type="scientific">Candidatus Pristimantibacillus lignocellulolyticus</name>
    <dbReference type="NCBI Taxonomy" id="2994561"/>
    <lineage>
        <taxon>Bacteria</taxon>
        <taxon>Bacillati</taxon>
        <taxon>Bacillota</taxon>
        <taxon>Bacilli</taxon>
        <taxon>Bacillales</taxon>
        <taxon>Paenibacillaceae</taxon>
        <taxon>Candidatus Pristimantibacillus</taxon>
    </lineage>
</organism>
<dbReference type="GO" id="GO:0016746">
    <property type="term" value="F:acyltransferase activity"/>
    <property type="evidence" value="ECO:0007669"/>
    <property type="project" value="InterPro"/>
</dbReference>
<dbReference type="AlphaFoldDB" id="A0A9J6ZAJ4"/>
<dbReference type="Gene3D" id="3.40.47.40">
    <property type="entry name" value="Stage V sporulation protein AD"/>
    <property type="match status" value="1"/>
</dbReference>
<name>A0A9J6ZAJ4_9BACL</name>
<dbReference type="NCBIfam" id="NF006160">
    <property type="entry name" value="PRK08304.1"/>
    <property type="match status" value="1"/>
</dbReference>
<evidence type="ECO:0000313" key="1">
    <source>
        <dbReference type="EMBL" id="URN93052.1"/>
    </source>
</evidence>
<dbReference type="KEGG" id="plig:NAG76_14515"/>
<sequence>MLRGQQSWWFEKAPKIISTATIVGPLEGLGPLADTFDVIHPELDMNEKTWEKAERLMLNQATQKALSKANLDSSDLQIYVGGDLLNQIITNSFVARELAIPYLGVFGACSTSMESLAIVAQLVSSGAVKYGMAATSSHNATAEKQFRYPTEYGAQKPPTAQNTITGSGAAIVSLQGKGPIIEAATIGKVIDLGITDPFNMGAAMAPAAVDTIIAHFNDLNRSPLDYDLIITGDLASVGHPIAKELLLKEGVPINQTSFDDCGLRIYDIEQQDVQAGGSGAGCSAVITYGQIIQQLTEGKLKRVLVVATGALMSPISFQQGDTIPCIAHAVALKGMGVE</sequence>
<dbReference type="InterPro" id="IPR016039">
    <property type="entry name" value="Thiolase-like"/>
</dbReference>
<dbReference type="EMBL" id="CP097899">
    <property type="protein sequence ID" value="URN93052.1"/>
    <property type="molecule type" value="Genomic_DNA"/>
</dbReference>
<dbReference type="InterPro" id="IPR038369">
    <property type="entry name" value="SpoVAD_sf"/>
</dbReference>
<reference evidence="1" key="1">
    <citation type="submission" date="2022-05" db="EMBL/GenBank/DDBJ databases">
        <title>Novel bacterial taxa in a minimal lignocellulolytic consortium and its capacity to transform plastics disclosed by genome-resolved metagenomics.</title>
        <authorList>
            <person name="Rodriguez C.A.D."/>
            <person name="Diaz-Garcia L."/>
            <person name="Herrera K."/>
            <person name="Tarazona N.A."/>
            <person name="Sproer C."/>
            <person name="Overmann J."/>
            <person name="Jimenez D.J."/>
        </authorList>
    </citation>
    <scope>NUCLEOTIDE SEQUENCE</scope>
    <source>
        <strain evidence="1">MAG5</strain>
    </source>
</reference>
<protein>
    <submittedName>
        <fullName evidence="1">Stage V sporulation protein AD</fullName>
    </submittedName>
</protein>
<dbReference type="SUPFAM" id="SSF53901">
    <property type="entry name" value="Thiolase-like"/>
    <property type="match status" value="1"/>
</dbReference>
<dbReference type="InterPro" id="IPR010894">
    <property type="entry name" value="SpoVAD"/>
</dbReference>
<dbReference type="Proteomes" id="UP001056756">
    <property type="component" value="Chromosome"/>
</dbReference>
<dbReference type="NCBIfam" id="NF009069">
    <property type="entry name" value="PRK12404.1"/>
    <property type="match status" value="1"/>
</dbReference>
<dbReference type="PIRSF" id="PIRSF011570">
    <property type="entry name" value="SpoVAD"/>
    <property type="match status" value="1"/>
</dbReference>
<dbReference type="Pfam" id="PF07451">
    <property type="entry name" value="SpoVAD"/>
    <property type="match status" value="1"/>
</dbReference>
<proteinExistence type="predicted"/>